<dbReference type="PANTHER" id="PTHR47327">
    <property type="entry name" value="FI18240P1-RELATED"/>
    <property type="match status" value="1"/>
</dbReference>
<feature type="signal peptide" evidence="2">
    <location>
        <begin position="1"/>
        <end position="21"/>
    </location>
</feature>
<dbReference type="STRING" id="7102.A0A2A4K3D6"/>
<dbReference type="InterPro" id="IPR052774">
    <property type="entry name" value="Celegans_DevNeuronal_Protein"/>
</dbReference>
<feature type="chain" id="PRO_5012110595" description="ZP domain-containing protein" evidence="2">
    <location>
        <begin position="22"/>
        <end position="763"/>
    </location>
</feature>
<sequence length="763" mass="84825">MKPYGVVIVLVSLMLFNTSRAQCGVGRTVRFIRWSGVAPESATPVFVYSASGEEESLAGACLARCRELQDCAAVVIAYGRGNCQGIADETTARLKVDNDVAMFKKVCMSLPENCNGRWWALENTPGYHLHSEGSHLKILGNTTIYDCYDAVFSRGDQKFRSAQWIVPQGDFDPDVMYTSDSMIGNCILNRENRFTEPESYRVSNYYTVYIENQCAHDYPKKIDRCSYEEYYNQTLRHVEFTVKNYTKDECKTLCERAEQFICRGFTWISEGYVKGGGGRGLCDLHSEDLITTGSWLLRRISSATYYRRVVCLNITVECEGEEMLVTYTPRGLFRGRVYVPGRGEQCSARARGSTVQLTLPMRGDCDVNFAYGISNGPSGVINRTMAYVMVMIQNNPIIQTAGDRWVRVGCSPDARVAKHVDTTVSVRDIGGYKKPSLSREAEAPGLASPAAASAVYGASTTPVSMYVVRALDDSGAGAVSLGEPLELRIETTDTTEIKAYHLVASSRLGDSSVLLLDGKGCPTRQVDFPSFTRTYTGGMQRLSARFKAFRFPTSHVVRFAVMVRFCDDKCIQVECNSKLQTTNRNTRQTNDTFYEWSDDMPPVQASVRAEDPSLEGVEDTASIRAEEQARRDVVARGGAACGRAAEDALELELDLLVDSKDILSTDTLVRADHRSTYPVEVNVPDGSMVCVHELLLVSLALAWLAVQIILLLGCCVLVKRYRNLAEMSVQKEYTSFDNVGFDTVSTHRRVHWPDQNIDILHAT</sequence>
<dbReference type="PROSITE" id="PS50948">
    <property type="entry name" value="PAN"/>
    <property type="match status" value="1"/>
</dbReference>
<dbReference type="SUPFAM" id="SSF57414">
    <property type="entry name" value="Hairpin loop containing domain-like"/>
    <property type="match status" value="1"/>
</dbReference>
<feature type="domain" description="Apple" evidence="3">
    <location>
        <begin position="225"/>
        <end position="311"/>
    </location>
</feature>
<dbReference type="PROSITE" id="PS51034">
    <property type="entry name" value="ZP_2"/>
    <property type="match status" value="1"/>
</dbReference>
<evidence type="ECO:0000313" key="5">
    <source>
        <dbReference type="EMBL" id="PCG78771.1"/>
    </source>
</evidence>
<dbReference type="InterPro" id="IPR001507">
    <property type="entry name" value="ZP_dom"/>
</dbReference>
<dbReference type="AlphaFoldDB" id="A0A2A4K3D6"/>
<accession>A0A2A4K3D6</accession>
<name>A0A2A4K3D6_HELVI</name>
<dbReference type="EMBL" id="NWSH01000173">
    <property type="protein sequence ID" value="PCG78771.1"/>
    <property type="molecule type" value="Genomic_DNA"/>
</dbReference>
<evidence type="ECO:0000256" key="2">
    <source>
        <dbReference type="SAM" id="SignalP"/>
    </source>
</evidence>
<keyword evidence="1" id="KW-1133">Transmembrane helix</keyword>
<evidence type="ECO:0008006" key="6">
    <source>
        <dbReference type="Google" id="ProtNLM"/>
    </source>
</evidence>
<evidence type="ECO:0000256" key="1">
    <source>
        <dbReference type="SAM" id="Phobius"/>
    </source>
</evidence>
<evidence type="ECO:0000259" key="4">
    <source>
        <dbReference type="PROSITE" id="PS51034"/>
    </source>
</evidence>
<feature type="domain" description="ZP" evidence="4">
    <location>
        <begin position="317"/>
        <end position="582"/>
    </location>
</feature>
<keyword evidence="1" id="KW-0472">Membrane</keyword>
<gene>
    <name evidence="5" type="ORF">B5V51_3107</name>
</gene>
<reference evidence="5" key="1">
    <citation type="submission" date="2017-09" db="EMBL/GenBank/DDBJ databases">
        <title>Contemporary evolution of a Lepidopteran species, Heliothis virescens, in response to modern agricultural practices.</title>
        <authorList>
            <person name="Fritz M.L."/>
            <person name="Deyonke A.M."/>
            <person name="Papanicolaou A."/>
            <person name="Micinski S."/>
            <person name="Westbrook J."/>
            <person name="Gould F."/>
        </authorList>
    </citation>
    <scope>NUCLEOTIDE SEQUENCE [LARGE SCALE GENOMIC DNA]</scope>
    <source>
        <strain evidence="5">HvINT-</strain>
        <tissue evidence="5">Whole body</tissue>
    </source>
</reference>
<keyword evidence="1" id="KW-0812">Transmembrane</keyword>
<proteinExistence type="predicted"/>
<comment type="caution">
    <text evidence="5">The sequence shown here is derived from an EMBL/GenBank/DDBJ whole genome shotgun (WGS) entry which is preliminary data.</text>
</comment>
<organism evidence="5">
    <name type="scientific">Heliothis virescens</name>
    <name type="common">Tobacco budworm moth</name>
    <dbReference type="NCBI Taxonomy" id="7102"/>
    <lineage>
        <taxon>Eukaryota</taxon>
        <taxon>Metazoa</taxon>
        <taxon>Ecdysozoa</taxon>
        <taxon>Arthropoda</taxon>
        <taxon>Hexapoda</taxon>
        <taxon>Insecta</taxon>
        <taxon>Pterygota</taxon>
        <taxon>Neoptera</taxon>
        <taxon>Endopterygota</taxon>
        <taxon>Lepidoptera</taxon>
        <taxon>Glossata</taxon>
        <taxon>Ditrysia</taxon>
        <taxon>Noctuoidea</taxon>
        <taxon>Noctuidae</taxon>
        <taxon>Heliothinae</taxon>
        <taxon>Heliothis</taxon>
    </lineage>
</organism>
<feature type="transmembrane region" description="Helical" evidence="1">
    <location>
        <begin position="694"/>
        <end position="718"/>
    </location>
</feature>
<dbReference type="GO" id="GO:0009653">
    <property type="term" value="P:anatomical structure morphogenesis"/>
    <property type="evidence" value="ECO:0007669"/>
    <property type="project" value="TreeGrafter"/>
</dbReference>
<dbReference type="PANTHER" id="PTHR47327:SF8">
    <property type="entry name" value="FI17836P1"/>
    <property type="match status" value="1"/>
</dbReference>
<keyword evidence="2" id="KW-0732">Signal</keyword>
<evidence type="ECO:0000259" key="3">
    <source>
        <dbReference type="PROSITE" id="PS50948"/>
    </source>
</evidence>
<dbReference type="InterPro" id="IPR003609">
    <property type="entry name" value="Pan_app"/>
</dbReference>
<protein>
    <recommendedName>
        <fullName evidence="6">ZP domain-containing protein</fullName>
    </recommendedName>
</protein>